<evidence type="ECO:0000256" key="1">
    <source>
        <dbReference type="SAM" id="MobiDB-lite"/>
    </source>
</evidence>
<feature type="region of interest" description="Disordered" evidence="1">
    <location>
        <begin position="25"/>
        <end position="49"/>
    </location>
</feature>
<organism evidence="2 3">
    <name type="scientific">Triticum urartu</name>
    <name type="common">Red wild einkorn</name>
    <name type="synonym">Crithodium urartu</name>
    <dbReference type="NCBI Taxonomy" id="4572"/>
    <lineage>
        <taxon>Eukaryota</taxon>
        <taxon>Viridiplantae</taxon>
        <taxon>Streptophyta</taxon>
        <taxon>Embryophyta</taxon>
        <taxon>Tracheophyta</taxon>
        <taxon>Spermatophyta</taxon>
        <taxon>Magnoliopsida</taxon>
        <taxon>Liliopsida</taxon>
        <taxon>Poales</taxon>
        <taxon>Poaceae</taxon>
        <taxon>BOP clade</taxon>
        <taxon>Pooideae</taxon>
        <taxon>Triticodae</taxon>
        <taxon>Triticeae</taxon>
        <taxon>Triticinae</taxon>
        <taxon>Triticum</taxon>
    </lineage>
</organism>
<sequence length="115" mass="13586">SYRIWRPTYVLAYLPVHYPVTRLPHPPKPDAIQNSTQLQLHRPAEPRPPHRRAWISRFLHDSPMNLGGESFTDLLFRPGIARGRGGGRRVWGQRDIWRYRFSFLKFCISSSCPRY</sequence>
<reference evidence="2" key="2">
    <citation type="submission" date="2018-03" db="EMBL/GenBank/DDBJ databases">
        <title>The Triticum urartu genome reveals the dynamic nature of wheat genome evolution.</title>
        <authorList>
            <person name="Ling H."/>
            <person name="Ma B."/>
            <person name="Shi X."/>
            <person name="Liu H."/>
            <person name="Dong L."/>
            <person name="Sun H."/>
            <person name="Cao Y."/>
            <person name="Gao Q."/>
            <person name="Zheng S."/>
            <person name="Li Y."/>
            <person name="Yu Y."/>
            <person name="Du H."/>
            <person name="Qi M."/>
            <person name="Li Y."/>
            <person name="Yu H."/>
            <person name="Cui Y."/>
            <person name="Wang N."/>
            <person name="Chen C."/>
            <person name="Wu H."/>
            <person name="Zhao Y."/>
            <person name="Zhang J."/>
            <person name="Li Y."/>
            <person name="Zhou W."/>
            <person name="Zhang B."/>
            <person name="Hu W."/>
            <person name="Eijk M."/>
            <person name="Tang J."/>
            <person name="Witsenboer H."/>
            <person name="Zhao S."/>
            <person name="Li Z."/>
            <person name="Zhang A."/>
            <person name="Wang D."/>
            <person name="Liang C."/>
        </authorList>
    </citation>
    <scope>NUCLEOTIDE SEQUENCE [LARGE SCALE GENOMIC DNA]</scope>
    <source>
        <strain evidence="2">cv. G1812</strain>
    </source>
</reference>
<dbReference type="Gramene" id="TuG1812G0700005823.01.T01">
    <property type="protein sequence ID" value="TuG1812G0700005823.01.T01"/>
    <property type="gene ID" value="TuG1812G0700005823.01"/>
</dbReference>
<dbReference type="Proteomes" id="UP000015106">
    <property type="component" value="Chromosome 7"/>
</dbReference>
<reference evidence="2" key="3">
    <citation type="submission" date="2022-06" db="UniProtKB">
        <authorList>
            <consortium name="EnsemblPlants"/>
        </authorList>
    </citation>
    <scope>IDENTIFICATION</scope>
</reference>
<dbReference type="AlphaFoldDB" id="A0A8R7VCJ9"/>
<evidence type="ECO:0000313" key="2">
    <source>
        <dbReference type="EnsemblPlants" id="TuG1812G0700005823.01.T01"/>
    </source>
</evidence>
<keyword evidence="3" id="KW-1185">Reference proteome</keyword>
<dbReference type="EnsemblPlants" id="TuG1812G0700005823.01.T01">
    <property type="protein sequence ID" value="TuG1812G0700005823.01.T01"/>
    <property type="gene ID" value="TuG1812G0700005823.01"/>
</dbReference>
<name>A0A8R7VCJ9_TRIUA</name>
<proteinExistence type="predicted"/>
<protein>
    <submittedName>
        <fullName evidence="2">Uncharacterized protein</fullName>
    </submittedName>
</protein>
<evidence type="ECO:0000313" key="3">
    <source>
        <dbReference type="Proteomes" id="UP000015106"/>
    </source>
</evidence>
<reference evidence="3" key="1">
    <citation type="journal article" date="2013" name="Nature">
        <title>Draft genome of the wheat A-genome progenitor Triticum urartu.</title>
        <authorList>
            <person name="Ling H.Q."/>
            <person name="Zhao S."/>
            <person name="Liu D."/>
            <person name="Wang J."/>
            <person name="Sun H."/>
            <person name="Zhang C."/>
            <person name="Fan H."/>
            <person name="Li D."/>
            <person name="Dong L."/>
            <person name="Tao Y."/>
            <person name="Gao C."/>
            <person name="Wu H."/>
            <person name="Li Y."/>
            <person name="Cui Y."/>
            <person name="Guo X."/>
            <person name="Zheng S."/>
            <person name="Wang B."/>
            <person name="Yu K."/>
            <person name="Liang Q."/>
            <person name="Yang W."/>
            <person name="Lou X."/>
            <person name="Chen J."/>
            <person name="Feng M."/>
            <person name="Jian J."/>
            <person name="Zhang X."/>
            <person name="Luo G."/>
            <person name="Jiang Y."/>
            <person name="Liu J."/>
            <person name="Wang Z."/>
            <person name="Sha Y."/>
            <person name="Zhang B."/>
            <person name="Wu H."/>
            <person name="Tang D."/>
            <person name="Shen Q."/>
            <person name="Xue P."/>
            <person name="Zou S."/>
            <person name="Wang X."/>
            <person name="Liu X."/>
            <person name="Wang F."/>
            <person name="Yang Y."/>
            <person name="An X."/>
            <person name="Dong Z."/>
            <person name="Zhang K."/>
            <person name="Zhang X."/>
            <person name="Luo M.C."/>
            <person name="Dvorak J."/>
            <person name="Tong Y."/>
            <person name="Wang J."/>
            <person name="Yang H."/>
            <person name="Li Z."/>
            <person name="Wang D."/>
            <person name="Zhang A."/>
            <person name="Wang J."/>
        </authorList>
    </citation>
    <scope>NUCLEOTIDE SEQUENCE</scope>
    <source>
        <strain evidence="3">cv. G1812</strain>
    </source>
</reference>
<accession>A0A8R7VCJ9</accession>